<evidence type="ECO:0000313" key="1">
    <source>
        <dbReference type="EMBL" id="CUU60896.1"/>
    </source>
</evidence>
<protein>
    <submittedName>
        <fullName evidence="1">Uncharacterized protein</fullName>
    </submittedName>
</protein>
<proteinExistence type="predicted"/>
<accession>A0A0S4QZ35</accession>
<dbReference type="Proteomes" id="UP000198802">
    <property type="component" value="Unassembled WGS sequence"/>
</dbReference>
<evidence type="ECO:0000313" key="2">
    <source>
        <dbReference type="Proteomes" id="UP000198802"/>
    </source>
</evidence>
<sequence length="104" mass="11684">MPRDDTALAYLTVGNLTTWVYQEPDGAMSVEIFSLADYRTAPFALEIVFDGKTILNWAPEVDPDAVGLVRTLNPPTAEQTSCPHGCLTTVRRTRGLRRLLRRHR</sequence>
<name>A0A0S4QZ35_9ACTN</name>
<keyword evidence="2" id="KW-1185">Reference proteome</keyword>
<dbReference type="AlphaFoldDB" id="A0A0S4QZ35"/>
<dbReference type="EMBL" id="FAOZ01000049">
    <property type="protein sequence ID" value="CUU60896.1"/>
    <property type="molecule type" value="Genomic_DNA"/>
</dbReference>
<dbReference type="RefSeq" id="WP_054571601.1">
    <property type="nucleotide sequence ID" value="NZ_FAOZ01000049.1"/>
</dbReference>
<organism evidence="1 2">
    <name type="scientific">Parafrankia irregularis</name>
    <dbReference type="NCBI Taxonomy" id="795642"/>
    <lineage>
        <taxon>Bacteria</taxon>
        <taxon>Bacillati</taxon>
        <taxon>Actinomycetota</taxon>
        <taxon>Actinomycetes</taxon>
        <taxon>Frankiales</taxon>
        <taxon>Frankiaceae</taxon>
        <taxon>Parafrankia</taxon>
    </lineage>
</organism>
<reference evidence="2" key="1">
    <citation type="submission" date="2015-11" db="EMBL/GenBank/DDBJ databases">
        <authorList>
            <person name="Varghese N."/>
        </authorList>
    </citation>
    <scope>NUCLEOTIDE SEQUENCE [LARGE SCALE GENOMIC DNA]</scope>
    <source>
        <strain evidence="2">DSM 45899</strain>
    </source>
</reference>
<gene>
    <name evidence="1" type="ORF">Ga0074812_14940</name>
</gene>